<dbReference type="SUPFAM" id="SSF52540">
    <property type="entry name" value="P-loop containing nucleoside triphosphate hydrolases"/>
    <property type="match status" value="1"/>
</dbReference>
<reference evidence="2 3" key="1">
    <citation type="submission" date="2017-09" db="EMBL/GenBank/DDBJ databases">
        <title>Depth-based differentiation of microbial function through sediment-hosted aquifers and enrichment of novel symbionts in the deep terrestrial subsurface.</title>
        <authorList>
            <person name="Probst A.J."/>
            <person name="Ladd B."/>
            <person name="Jarett J.K."/>
            <person name="Geller-Mcgrath D.E."/>
            <person name="Sieber C.M."/>
            <person name="Emerson J.B."/>
            <person name="Anantharaman K."/>
            <person name="Thomas B.C."/>
            <person name="Malmstrom R."/>
            <person name="Stieglmeier M."/>
            <person name="Klingl A."/>
            <person name="Woyke T."/>
            <person name="Ryan C.M."/>
            <person name="Banfield J.F."/>
        </authorList>
    </citation>
    <scope>NUCLEOTIDE SEQUENCE [LARGE SCALE GENOMIC DNA]</scope>
    <source>
        <strain evidence="2">CG23_combo_of_CG06-09_8_20_14_all_36_12</strain>
    </source>
</reference>
<proteinExistence type="predicted"/>
<dbReference type="InterPro" id="IPR002789">
    <property type="entry name" value="HerA_central"/>
</dbReference>
<dbReference type="Gene3D" id="3.40.50.300">
    <property type="entry name" value="P-loop containing nucleotide triphosphate hydrolases"/>
    <property type="match status" value="2"/>
</dbReference>
<dbReference type="PANTHER" id="PTHR42957:SF1">
    <property type="entry name" value="HELICASE MJ1565-RELATED"/>
    <property type="match status" value="1"/>
</dbReference>
<name>A0A2G9Z0X1_9BACT</name>
<dbReference type="SMART" id="SM00382">
    <property type="entry name" value="AAA"/>
    <property type="match status" value="1"/>
</dbReference>
<evidence type="ECO:0000313" key="3">
    <source>
        <dbReference type="Proteomes" id="UP000228681"/>
    </source>
</evidence>
<accession>A0A2G9Z0X1</accession>
<evidence type="ECO:0000259" key="1">
    <source>
        <dbReference type="SMART" id="SM00382"/>
    </source>
</evidence>
<dbReference type="InterPro" id="IPR008571">
    <property type="entry name" value="HerA-like"/>
</dbReference>
<evidence type="ECO:0000313" key="2">
    <source>
        <dbReference type="EMBL" id="PIP25146.1"/>
    </source>
</evidence>
<protein>
    <recommendedName>
        <fullName evidence="1">AAA+ ATPase domain-containing protein</fullName>
    </recommendedName>
</protein>
<dbReference type="Proteomes" id="UP000228681">
    <property type="component" value="Unassembled WGS sequence"/>
</dbReference>
<sequence>MDKPQKTISEHLLDVIKSQGKNAVGITSSPSNTLDITIDITEESKTERTLGQMAYAVLEEDGKNILVIGQIIEIQTKNRWHEDPSFKGVIKRHGRLPHLSGTADNRIATISVQACYNLGNSVPESYILGTSPSTGERIQKMNNEVMSALMKNYEKDITLLGTVYGTNVDLPLWFKHFDRTDTKNHEAGAGDAYHIGVFGKTGSGKTVTAAYMLLGYAKNKNNISILVLDPQKQFYTDRELLGVENEKLEPRIKKIGMNYEKYEILNDIYLPGDKYELFGDLLSNNGFIEEAFKPLYDKEKVERVKDSVVDYLRGRSNKPSFNLSSLGDGKKLLLEMLSRFLELKDEEEKRTGFSKYVCDVFGTKDTRSRLNSRVKFISENLDNQHTILAKWDAALKLFNQQKDSGGKKISVEEIVDKTVTQNGNFIVLDISGRSGEIENENIQALFIKIIEEKIVEAGARLYTQGKKANCLIVMDEAHRFIASESFDPRVKELTTEIIGSVKTTRKYGIGYMFITQTLESLDEEILRQMRIFAFGYGLTSGSELRKVSELVNNDSAIQLYKSFIDPSSNNKFPFMFFGPVSPLSFTGSPLFLEVYTDPKKFK</sequence>
<gene>
    <name evidence="2" type="ORF">COX34_00325</name>
</gene>
<dbReference type="EMBL" id="PCRS01000005">
    <property type="protein sequence ID" value="PIP25146.1"/>
    <property type="molecule type" value="Genomic_DNA"/>
</dbReference>
<organism evidence="2 3">
    <name type="scientific">Candidatus Nealsonbacteria bacterium CG23_combo_of_CG06-09_8_20_14_all_36_12</name>
    <dbReference type="NCBI Taxonomy" id="1974718"/>
    <lineage>
        <taxon>Bacteria</taxon>
        <taxon>Candidatus Nealsoniibacteriota</taxon>
    </lineage>
</organism>
<comment type="caution">
    <text evidence="2">The sequence shown here is derived from an EMBL/GenBank/DDBJ whole genome shotgun (WGS) entry which is preliminary data.</text>
</comment>
<dbReference type="InterPro" id="IPR027417">
    <property type="entry name" value="P-loop_NTPase"/>
</dbReference>
<dbReference type="AlphaFoldDB" id="A0A2G9Z0X1"/>
<dbReference type="InterPro" id="IPR003593">
    <property type="entry name" value="AAA+_ATPase"/>
</dbReference>
<feature type="domain" description="AAA+ ATPase" evidence="1">
    <location>
        <begin position="191"/>
        <end position="538"/>
    </location>
</feature>
<dbReference type="PANTHER" id="PTHR42957">
    <property type="entry name" value="HELICASE MJ1565-RELATED"/>
    <property type="match status" value="1"/>
</dbReference>
<dbReference type="Pfam" id="PF01935">
    <property type="entry name" value="DUF87"/>
    <property type="match status" value="1"/>
</dbReference>